<protein>
    <submittedName>
        <fullName evidence="2">DUF4185 domain-containing protein</fullName>
    </submittedName>
</protein>
<name>A0ABU7JL83_9NOCA</name>
<dbReference type="EMBL" id="JAUZMZ010000004">
    <property type="protein sequence ID" value="MEE2030799.1"/>
    <property type="molecule type" value="Genomic_DNA"/>
</dbReference>
<accession>A0ABU7JL83</accession>
<feature type="domain" description="DUF4185" evidence="1">
    <location>
        <begin position="6"/>
        <end position="330"/>
    </location>
</feature>
<evidence type="ECO:0000313" key="3">
    <source>
        <dbReference type="Proteomes" id="UP001331936"/>
    </source>
</evidence>
<gene>
    <name evidence="2" type="ORF">Q8814_01495</name>
</gene>
<reference evidence="2 3" key="1">
    <citation type="submission" date="2023-08" db="EMBL/GenBank/DDBJ databases">
        <authorList>
            <person name="Girao M."/>
            <person name="Carvalho M.F."/>
        </authorList>
    </citation>
    <scope>NUCLEOTIDE SEQUENCE [LARGE SCALE GENOMIC DNA]</scope>
    <source>
        <strain evidence="2 3">CC-R104</strain>
    </source>
</reference>
<dbReference type="Pfam" id="PF13810">
    <property type="entry name" value="DUF4185"/>
    <property type="match status" value="1"/>
</dbReference>
<organism evidence="2 3">
    <name type="scientific">Rhodococcus chondri</name>
    <dbReference type="NCBI Taxonomy" id="3065941"/>
    <lineage>
        <taxon>Bacteria</taxon>
        <taxon>Bacillati</taxon>
        <taxon>Actinomycetota</taxon>
        <taxon>Actinomycetes</taxon>
        <taxon>Mycobacteriales</taxon>
        <taxon>Nocardiaceae</taxon>
        <taxon>Rhodococcus</taxon>
    </lineage>
</organism>
<evidence type="ECO:0000259" key="1">
    <source>
        <dbReference type="Pfam" id="PF13810"/>
    </source>
</evidence>
<dbReference type="InterPro" id="IPR025442">
    <property type="entry name" value="DUF4185"/>
</dbReference>
<dbReference type="RefSeq" id="WP_330150225.1">
    <property type="nucleotide sequence ID" value="NZ_JAUZMZ010000004.1"/>
</dbReference>
<sequence length="334" mass="36415">MTGPRSENRTDTRFSISGTDLGIMWDNGRTGAERQVLMAFGDTFGDCSAADQQWRHNTLMRTADDDLSDGISVPDPVPGDIYSGAPVETAAPHFARELIGSLGIDGIEKTVIPTAGIAVGGVQFINAMSVRKWGDHGEWWTNASMIASSHDNGENWELHPATVRLNVPLDVPGVQQVSPGNANFQQHAYVRHGGYVYDFGTPQGRFGSAHVARVPEGQILDLAAYEYWTGEAWMLDAVDAASPVVGAPVSELSVHWTGEEFVMLYGNEDRGAIEMRTASAAEGPWSPPIELVHHTRIGGLYAPYVHPWSSGKDLYFTASRWSDYNVMLLRTTVP</sequence>
<comment type="caution">
    <text evidence="2">The sequence shown here is derived from an EMBL/GenBank/DDBJ whole genome shotgun (WGS) entry which is preliminary data.</text>
</comment>
<evidence type="ECO:0000313" key="2">
    <source>
        <dbReference type="EMBL" id="MEE2030799.1"/>
    </source>
</evidence>
<keyword evidence="3" id="KW-1185">Reference proteome</keyword>
<dbReference type="Proteomes" id="UP001331936">
    <property type="component" value="Unassembled WGS sequence"/>
</dbReference>
<proteinExistence type="predicted"/>